<evidence type="ECO:0008006" key="3">
    <source>
        <dbReference type="Google" id="ProtNLM"/>
    </source>
</evidence>
<reference evidence="1 2" key="1">
    <citation type="submission" date="2017-02" db="EMBL/GenBank/DDBJ databases">
        <authorList>
            <person name="Peterson S.W."/>
        </authorList>
    </citation>
    <scope>NUCLEOTIDE SEQUENCE [LARGE SCALE GENOMIC DNA]</scope>
    <source>
        <strain evidence="1 2">CECT 9189</strain>
    </source>
</reference>
<organism evidence="1 2">
    <name type="scientific">Photobacterium toruni</name>
    <dbReference type="NCBI Taxonomy" id="1935446"/>
    <lineage>
        <taxon>Bacteria</taxon>
        <taxon>Pseudomonadati</taxon>
        <taxon>Pseudomonadota</taxon>
        <taxon>Gammaproteobacteria</taxon>
        <taxon>Vibrionales</taxon>
        <taxon>Vibrionaceae</taxon>
        <taxon>Photobacterium</taxon>
    </lineage>
</organism>
<dbReference type="Proteomes" id="UP000191116">
    <property type="component" value="Unassembled WGS sequence"/>
</dbReference>
<dbReference type="InterPro" id="IPR024406">
    <property type="entry name" value="TAC-10"/>
</dbReference>
<evidence type="ECO:0000313" key="2">
    <source>
        <dbReference type="Proteomes" id="UP000191116"/>
    </source>
</evidence>
<dbReference type="Pfam" id="PF10963">
    <property type="entry name" value="Phage_TAC_10"/>
    <property type="match status" value="1"/>
</dbReference>
<dbReference type="AlphaFoldDB" id="A0A1T4PR17"/>
<name>A0A1T4PR17_9GAMM</name>
<dbReference type="Gene3D" id="3.30.2220.10">
    <property type="entry name" value="rbstp2171"/>
    <property type="match status" value="1"/>
</dbReference>
<proteinExistence type="predicted"/>
<evidence type="ECO:0000313" key="1">
    <source>
        <dbReference type="EMBL" id="SJZ94074.1"/>
    </source>
</evidence>
<dbReference type="RefSeq" id="WP_080173722.1">
    <property type="nucleotide sequence ID" value="NZ_AP024855.1"/>
</dbReference>
<gene>
    <name evidence="1" type="ORF">CZ814_00854</name>
</gene>
<dbReference type="EMBL" id="FUWP01000003">
    <property type="protein sequence ID" value="SJZ94074.1"/>
    <property type="molecule type" value="Genomic_DNA"/>
</dbReference>
<accession>A0A1T4PR17</accession>
<dbReference type="OrthoDB" id="5908298at2"/>
<protein>
    <recommendedName>
        <fullName evidence="3">Phage protein</fullName>
    </recommendedName>
</protein>
<sequence length="88" mass="9690">MEQKKVVLEIGGQSLSFVPTEVDYNDYMNELMPDNKVAPAHNFVFNTAVEESKPALRDITANNPAAVVQIAGVLMQEFAPALDIKVKK</sequence>